<keyword evidence="2" id="KW-1133">Transmembrane helix</keyword>
<organism evidence="3 4">
    <name type="scientific">Dryococelus australis</name>
    <dbReference type="NCBI Taxonomy" id="614101"/>
    <lineage>
        <taxon>Eukaryota</taxon>
        <taxon>Metazoa</taxon>
        <taxon>Ecdysozoa</taxon>
        <taxon>Arthropoda</taxon>
        <taxon>Hexapoda</taxon>
        <taxon>Insecta</taxon>
        <taxon>Pterygota</taxon>
        <taxon>Neoptera</taxon>
        <taxon>Polyneoptera</taxon>
        <taxon>Phasmatodea</taxon>
        <taxon>Verophasmatodea</taxon>
        <taxon>Anareolatae</taxon>
        <taxon>Phasmatidae</taxon>
        <taxon>Eurycanthinae</taxon>
        <taxon>Dryococelus</taxon>
    </lineage>
</organism>
<reference evidence="3 4" key="1">
    <citation type="submission" date="2023-02" db="EMBL/GenBank/DDBJ databases">
        <title>LHISI_Scaffold_Assembly.</title>
        <authorList>
            <person name="Stuart O.P."/>
            <person name="Cleave R."/>
            <person name="Magrath M.J.L."/>
            <person name="Mikheyev A.S."/>
        </authorList>
    </citation>
    <scope>NUCLEOTIDE SEQUENCE [LARGE SCALE GENOMIC DNA]</scope>
    <source>
        <strain evidence="3">Daus_M_001</strain>
        <tissue evidence="3">Leg muscle</tissue>
    </source>
</reference>
<feature type="region of interest" description="Disordered" evidence="1">
    <location>
        <begin position="60"/>
        <end position="80"/>
    </location>
</feature>
<accession>A0ABQ9GCS9</accession>
<protein>
    <submittedName>
        <fullName evidence="3">Uncharacterized protein</fullName>
    </submittedName>
</protein>
<sequence>MTGKKKIGISPRHTLPLVSTERSNRITAACLTKGGGNNAQRRSGKGVRTVLASRECARRVEGRPRATSQPSGHGCKSAATGADRTDYARVGACYHRCAKLSADYDGRENNVGREEVRRCKLFTRECKGGGEYPEKTRRQAASSSTIPTCENPGVNPSGIGPRSPWWEASALIEMPPVKKHVHKLGHVILNRKRGRLIQDTNGPSQIMMSVAAPKGGGRQGHYVFLEFLTLAVLILLQANPLGLLQRSPVVLQLMLSCKPLLWLAVQLFVFLAIISQYVPILLSYTTLQLY</sequence>
<name>A0ABQ9GCS9_9NEOP</name>
<feature type="transmembrane region" description="Helical" evidence="2">
    <location>
        <begin position="260"/>
        <end position="284"/>
    </location>
</feature>
<evidence type="ECO:0000256" key="1">
    <source>
        <dbReference type="SAM" id="MobiDB-lite"/>
    </source>
</evidence>
<evidence type="ECO:0000256" key="2">
    <source>
        <dbReference type="SAM" id="Phobius"/>
    </source>
</evidence>
<comment type="caution">
    <text evidence="3">The sequence shown here is derived from an EMBL/GenBank/DDBJ whole genome shotgun (WGS) entry which is preliminary data.</text>
</comment>
<keyword evidence="2" id="KW-0472">Membrane</keyword>
<feature type="compositionally biased region" description="Polar residues" evidence="1">
    <location>
        <begin position="139"/>
        <end position="148"/>
    </location>
</feature>
<keyword evidence="4" id="KW-1185">Reference proteome</keyword>
<evidence type="ECO:0000313" key="3">
    <source>
        <dbReference type="EMBL" id="KAJ8870093.1"/>
    </source>
</evidence>
<keyword evidence="2" id="KW-0812">Transmembrane</keyword>
<feature type="region of interest" description="Disordered" evidence="1">
    <location>
        <begin position="133"/>
        <end position="154"/>
    </location>
</feature>
<proteinExistence type="predicted"/>
<gene>
    <name evidence="3" type="ORF">PR048_029105</name>
</gene>
<evidence type="ECO:0000313" key="4">
    <source>
        <dbReference type="Proteomes" id="UP001159363"/>
    </source>
</evidence>
<dbReference type="Proteomes" id="UP001159363">
    <property type="component" value="Chromosome 12"/>
</dbReference>
<feature type="transmembrane region" description="Helical" evidence="2">
    <location>
        <begin position="222"/>
        <end position="240"/>
    </location>
</feature>
<dbReference type="EMBL" id="JARBHB010000013">
    <property type="protein sequence ID" value="KAJ8870093.1"/>
    <property type="molecule type" value="Genomic_DNA"/>
</dbReference>